<gene>
    <name evidence="1" type="ORF">FYJ52_00160</name>
</gene>
<protein>
    <recommendedName>
        <fullName evidence="3">Colicin D immunity protein domain-containing protein</fullName>
    </recommendedName>
</protein>
<dbReference type="EMBL" id="VUMO01000001">
    <property type="protein sequence ID" value="MSS18836.1"/>
    <property type="molecule type" value="Genomic_DNA"/>
</dbReference>
<sequence>MNEFTDIVYDNLIAGKAWERCEKYIEDYNDLSLLFDELYESFITAANTIDSDIAPMAVEMIDEIFDQIDTEEVLTSAIDKYRILHPKQQ</sequence>
<evidence type="ECO:0008006" key="3">
    <source>
        <dbReference type="Google" id="ProtNLM"/>
    </source>
</evidence>
<organism evidence="1 2">
    <name type="scientific">Pseudoramibacter porci</name>
    <dbReference type="NCBI Taxonomy" id="2606631"/>
    <lineage>
        <taxon>Bacteria</taxon>
        <taxon>Bacillati</taxon>
        <taxon>Bacillota</taxon>
        <taxon>Clostridia</taxon>
        <taxon>Eubacteriales</taxon>
        <taxon>Eubacteriaceae</taxon>
        <taxon>Pseudoramibacter</taxon>
    </lineage>
</organism>
<proteinExistence type="predicted"/>
<comment type="caution">
    <text evidence="1">The sequence shown here is derived from an EMBL/GenBank/DDBJ whole genome shotgun (WGS) entry which is preliminary data.</text>
</comment>
<evidence type="ECO:0000313" key="1">
    <source>
        <dbReference type="EMBL" id="MSS18836.1"/>
    </source>
</evidence>
<name>A0A7X2T9V8_9FIRM</name>
<dbReference type="Proteomes" id="UP000461754">
    <property type="component" value="Unassembled WGS sequence"/>
</dbReference>
<dbReference type="RefSeq" id="WP_154575244.1">
    <property type="nucleotide sequence ID" value="NZ_VUMO01000001.1"/>
</dbReference>
<evidence type="ECO:0000313" key="2">
    <source>
        <dbReference type="Proteomes" id="UP000461754"/>
    </source>
</evidence>
<keyword evidence="2" id="KW-1185">Reference proteome</keyword>
<accession>A0A7X2T9V8</accession>
<reference evidence="1 2" key="1">
    <citation type="submission" date="2019-08" db="EMBL/GenBank/DDBJ databases">
        <title>In-depth cultivation of the pig gut microbiome towards novel bacterial diversity and tailored functional studies.</title>
        <authorList>
            <person name="Wylensek D."/>
            <person name="Hitch T.C.A."/>
            <person name="Clavel T."/>
        </authorList>
    </citation>
    <scope>NUCLEOTIDE SEQUENCE [LARGE SCALE GENOMIC DNA]</scope>
    <source>
        <strain evidence="1 2">RF-744-FAT-4</strain>
    </source>
</reference>
<dbReference type="AlphaFoldDB" id="A0A7X2T9V8"/>